<keyword evidence="1" id="KW-1133">Transmembrane helix</keyword>
<evidence type="ECO:0000313" key="4">
    <source>
        <dbReference type="Proteomes" id="UP000004892"/>
    </source>
</evidence>
<dbReference type="Pfam" id="PF01266">
    <property type="entry name" value="DAO"/>
    <property type="match status" value="1"/>
</dbReference>
<keyword evidence="1" id="KW-0472">Membrane</keyword>
<dbReference type="PANTHER" id="PTHR13847">
    <property type="entry name" value="SARCOSINE DEHYDROGENASE-RELATED"/>
    <property type="match status" value="1"/>
</dbReference>
<protein>
    <recommendedName>
        <fullName evidence="2">FAD dependent oxidoreductase domain-containing protein</fullName>
    </recommendedName>
</protein>
<sequence>MELTTRNPYWLLKNGYHSSYPSLQENIQTDIIVMGGGITGALVTYRLINAGWKVTVIDKRNIGMGSTAASTALLQYEIDTPLGDLMEKVGQKRAIDSYLACYQSINELEQIIRTENFHVGFKKRFSLQYASYEKDTVKLEKEAELRNKIGIPVELWEKAEIEEKFRLKAPKAIFSKQAAQLDPFLLTHAIFQRKDENLQVYDRTKVMEIQPGKSRIVLKTDTGKKIIAHYLIIAAGYESQQYIPYPVVDLLTTYAIISEPIACSEAWYKNALIWETKTPYLYMRTTSDSRIIVGGRDDEMQDSRKRKKRLPRKAMKLAEDFHQLMPHLFFHTDFAWAGTFGSTTDSLPYIGSIRQMPRTFFALGFGGNGITFSILAADILCTVLKGKKHLLQETFAFDR</sequence>
<keyword evidence="1" id="KW-0812">Transmembrane</keyword>
<accession>H1DH21</accession>
<evidence type="ECO:0000259" key="2">
    <source>
        <dbReference type="Pfam" id="PF01266"/>
    </source>
</evidence>
<dbReference type="GeneID" id="98069126"/>
<dbReference type="Proteomes" id="UP000004892">
    <property type="component" value="Unassembled WGS sequence"/>
</dbReference>
<dbReference type="EMBL" id="ADMC01000022">
    <property type="protein sequence ID" value="EHP47704.1"/>
    <property type="molecule type" value="Genomic_DNA"/>
</dbReference>
<dbReference type="InterPro" id="IPR036188">
    <property type="entry name" value="FAD/NAD-bd_sf"/>
</dbReference>
<dbReference type="PATRIC" id="fig|742817.3.peg.1658"/>
<keyword evidence="4" id="KW-1185">Reference proteome</keyword>
<organism evidence="3 4">
    <name type="scientific">Odoribacter laneus YIT 12061</name>
    <dbReference type="NCBI Taxonomy" id="742817"/>
    <lineage>
        <taxon>Bacteria</taxon>
        <taxon>Pseudomonadati</taxon>
        <taxon>Bacteroidota</taxon>
        <taxon>Bacteroidia</taxon>
        <taxon>Bacteroidales</taxon>
        <taxon>Odoribacteraceae</taxon>
        <taxon>Odoribacter</taxon>
    </lineage>
</organism>
<dbReference type="SUPFAM" id="SSF51905">
    <property type="entry name" value="FAD/NAD(P)-binding domain"/>
    <property type="match status" value="1"/>
</dbReference>
<dbReference type="HOGENOM" id="CLU_007884_3_1_10"/>
<proteinExistence type="predicted"/>
<gene>
    <name evidence="3" type="ORF">HMPREF9449_01557</name>
</gene>
<dbReference type="RefSeq" id="WP_009136705.1">
    <property type="nucleotide sequence ID" value="NZ_JH594596.1"/>
</dbReference>
<dbReference type="STRING" id="742817.HMPREF9449_01557"/>
<dbReference type="AlphaFoldDB" id="H1DH21"/>
<evidence type="ECO:0000313" key="3">
    <source>
        <dbReference type="EMBL" id="EHP47704.1"/>
    </source>
</evidence>
<reference evidence="3 4" key="1">
    <citation type="submission" date="2012-01" db="EMBL/GenBank/DDBJ databases">
        <title>The Genome Sequence of Odoribacter laneus YIT 12061.</title>
        <authorList>
            <consortium name="The Broad Institute Genome Sequencing Platform"/>
            <person name="Earl A."/>
            <person name="Ward D."/>
            <person name="Feldgarden M."/>
            <person name="Gevers D."/>
            <person name="Morotomi M."/>
            <person name="Young S.K."/>
            <person name="Zeng Q."/>
            <person name="Gargeya S."/>
            <person name="Fitzgerald M."/>
            <person name="Haas B."/>
            <person name="Abouelleil A."/>
            <person name="Alvarado L."/>
            <person name="Arachchi H.M."/>
            <person name="Berlin A."/>
            <person name="Chapman S.B."/>
            <person name="Gearin G."/>
            <person name="Goldberg J."/>
            <person name="Griggs A."/>
            <person name="Gujja S."/>
            <person name="Hansen M."/>
            <person name="Heiman D."/>
            <person name="Howarth C."/>
            <person name="Larimer J."/>
            <person name="Lui A."/>
            <person name="MacDonald P.J.P."/>
            <person name="McCowen C."/>
            <person name="Montmayeur A."/>
            <person name="Murphy C."/>
            <person name="Neiman D."/>
            <person name="Pearson M."/>
            <person name="Priest M."/>
            <person name="Roberts A."/>
            <person name="Saif S."/>
            <person name="Shea T."/>
            <person name="Sisk P."/>
            <person name="Stolte C."/>
            <person name="Sykes S."/>
            <person name="Wortman J."/>
            <person name="Nusbaum C."/>
            <person name="Birren B."/>
        </authorList>
    </citation>
    <scope>NUCLEOTIDE SEQUENCE [LARGE SCALE GENOMIC DNA]</scope>
    <source>
        <strain evidence="3 4">YIT 12061</strain>
    </source>
</reference>
<dbReference type="eggNOG" id="COG0665">
    <property type="taxonomic scope" value="Bacteria"/>
</dbReference>
<name>H1DH21_9BACT</name>
<evidence type="ECO:0000256" key="1">
    <source>
        <dbReference type="SAM" id="Phobius"/>
    </source>
</evidence>
<dbReference type="Gene3D" id="3.30.9.10">
    <property type="entry name" value="D-Amino Acid Oxidase, subunit A, domain 2"/>
    <property type="match status" value="1"/>
</dbReference>
<feature type="domain" description="FAD dependent oxidoreductase" evidence="2">
    <location>
        <begin position="30"/>
        <end position="380"/>
    </location>
</feature>
<comment type="caution">
    <text evidence="3">The sequence shown here is derived from an EMBL/GenBank/DDBJ whole genome shotgun (WGS) entry which is preliminary data.</text>
</comment>
<dbReference type="InterPro" id="IPR006076">
    <property type="entry name" value="FAD-dep_OxRdtase"/>
</dbReference>
<feature type="transmembrane region" description="Helical" evidence="1">
    <location>
        <begin position="360"/>
        <end position="384"/>
    </location>
</feature>
<dbReference type="GO" id="GO:0005737">
    <property type="term" value="C:cytoplasm"/>
    <property type="evidence" value="ECO:0007669"/>
    <property type="project" value="TreeGrafter"/>
</dbReference>
<dbReference type="Gene3D" id="3.50.50.60">
    <property type="entry name" value="FAD/NAD(P)-binding domain"/>
    <property type="match status" value="1"/>
</dbReference>
<dbReference type="PANTHER" id="PTHR13847:SF201">
    <property type="entry name" value="PUTATIBE OXIDOREDUCTASE"/>
    <property type="match status" value="1"/>
</dbReference>